<protein>
    <submittedName>
        <fullName evidence="2">Uncharacterized protein</fullName>
    </submittedName>
</protein>
<dbReference type="Proteomes" id="UP000004407">
    <property type="component" value="Unassembled WGS sequence"/>
</dbReference>
<evidence type="ECO:0000313" key="2">
    <source>
        <dbReference type="EMBL" id="EHJ38712.1"/>
    </source>
</evidence>
<keyword evidence="1" id="KW-1133">Transmembrane helix</keyword>
<gene>
    <name evidence="2" type="ORF">HMPREF0673_01902</name>
</gene>
<dbReference type="HOGENOM" id="CLU_3083317_0_0_10"/>
<name>G6AZ38_9BACT</name>
<comment type="caution">
    <text evidence="2">The sequence shown here is derived from an EMBL/GenBank/DDBJ whole genome shotgun (WGS) entry which is preliminary data.</text>
</comment>
<dbReference type="AlphaFoldDB" id="G6AZ38"/>
<keyword evidence="1" id="KW-0812">Transmembrane</keyword>
<dbReference type="EMBL" id="AFZZ01000167">
    <property type="protein sequence ID" value="EHJ38712.1"/>
    <property type="molecule type" value="Genomic_DNA"/>
</dbReference>
<evidence type="ECO:0000256" key="1">
    <source>
        <dbReference type="SAM" id="Phobius"/>
    </source>
</evidence>
<reference evidence="2 3" key="1">
    <citation type="submission" date="2011-08" db="EMBL/GenBank/DDBJ databases">
        <authorList>
            <person name="Weinstock G."/>
            <person name="Sodergren E."/>
            <person name="Clifton S."/>
            <person name="Fulton L."/>
            <person name="Fulton B."/>
            <person name="Courtney L."/>
            <person name="Fronick C."/>
            <person name="Harrison M."/>
            <person name="Strong C."/>
            <person name="Farmer C."/>
            <person name="Delahaunty K."/>
            <person name="Markovic C."/>
            <person name="Hall O."/>
            <person name="Minx P."/>
            <person name="Tomlinson C."/>
            <person name="Mitreva M."/>
            <person name="Hou S."/>
            <person name="Chen J."/>
            <person name="Wollam A."/>
            <person name="Pepin K.H."/>
            <person name="Johnson M."/>
            <person name="Bhonagiri V."/>
            <person name="Zhang X."/>
            <person name="Suruliraj S."/>
            <person name="Warren W."/>
            <person name="Chinwalla A."/>
            <person name="Mardis E.R."/>
            <person name="Wilson R.K."/>
        </authorList>
    </citation>
    <scope>NUCLEOTIDE SEQUENCE [LARGE SCALE GENOMIC DNA]</scope>
    <source>
        <strain evidence="2 3">DSM 18206</strain>
    </source>
</reference>
<sequence length="52" mass="5993">MATATISFSIVLQVSLFIFFMVFCMWYYYRLFLCFIVVGVALSPRPLSCSIP</sequence>
<accession>G6AZ38</accession>
<proteinExistence type="predicted"/>
<evidence type="ECO:0000313" key="3">
    <source>
        <dbReference type="Proteomes" id="UP000004407"/>
    </source>
</evidence>
<keyword evidence="1" id="KW-0472">Membrane</keyword>
<feature type="transmembrane region" description="Helical" evidence="1">
    <location>
        <begin position="6"/>
        <end position="29"/>
    </location>
</feature>
<organism evidence="2 3">
    <name type="scientific">Leyella stercorea DSM 18206</name>
    <dbReference type="NCBI Taxonomy" id="1002367"/>
    <lineage>
        <taxon>Bacteria</taxon>
        <taxon>Pseudomonadati</taxon>
        <taxon>Bacteroidota</taxon>
        <taxon>Bacteroidia</taxon>
        <taxon>Bacteroidales</taxon>
        <taxon>Prevotellaceae</taxon>
        <taxon>Leyella</taxon>
    </lineage>
</organism>